<reference evidence="2 4" key="2">
    <citation type="submission" date="2024-01" db="EMBL/GenBank/DDBJ databases">
        <title>Comparative Genomics of Leclercia adecarboxylata Strains Isolated from Several Sources.</title>
        <authorList>
            <person name="Yescas-Zazueta V."/>
            <person name="Balbuena-Alonso M.G."/>
            <person name="Valencia D."/>
            <person name="Mendez-Pfeiffer P.A."/>
            <person name="Ballesteros-Monrreal M.G."/>
            <person name="Rocha-Gracia R.D.C."/>
            <person name="Barrios-Villa E."/>
        </authorList>
    </citation>
    <scope>NUCLEOTIDE SEQUENCE [LARGE SCALE GENOMIC DNA]</scope>
    <source>
        <strain evidence="2 4">33MEM</strain>
    </source>
</reference>
<dbReference type="Proteomes" id="UP001357437">
    <property type="component" value="Unassembled WGS sequence"/>
</dbReference>
<keyword evidence="4" id="KW-1185">Reference proteome</keyword>
<reference evidence="1" key="1">
    <citation type="journal article" date="2023" name="Genes Genomics">
        <title>Genomic insights of Leclercia adecarboxylata strains linked to an outbreak in public hospitals in Mexico.</title>
        <authorList>
            <person name="Barrios-Villa E."/>
            <person name="Pacheco-Flores B."/>
            <person name="Lozano-Zarain P."/>
            <person name="Del Campo-Ortega R."/>
            <person name="de Jesus Ascencio-Montiel I."/>
            <person name="Gonzalez-Leon M."/>
            <person name="Camorlinga-Ponce M."/>
            <person name="Gaytan Cervantes F.J."/>
            <person name="Gonzalez Torres C."/>
            <person name="Aguilar E."/>
            <person name="Gonzalez Ibarra J."/>
            <person name="Torres Lopez F.J."/>
            <person name="Rosas-Vargas H."/>
            <person name="Gonzalez-Bonilla C.R."/>
            <person name="Del Carmen Rocha-Gracia R."/>
        </authorList>
    </citation>
    <scope>NUCLEOTIDE SEQUENCE</scope>
    <source>
        <strain evidence="1">Lac40</strain>
    </source>
</reference>
<comment type="caution">
    <text evidence="1">The sequence shown here is derived from an EMBL/GenBank/DDBJ whole genome shotgun (WGS) entry which is preliminary data.</text>
</comment>
<gene>
    <name evidence="1" type="ORF">OEZ79_14520</name>
    <name evidence="2" type="ORF">VOF76_27145</name>
</gene>
<organism evidence="1 3">
    <name type="scientific">Leclercia adecarboxylata</name>
    <dbReference type="NCBI Taxonomy" id="83655"/>
    <lineage>
        <taxon>Bacteria</taxon>
        <taxon>Pseudomonadati</taxon>
        <taxon>Pseudomonadota</taxon>
        <taxon>Gammaproteobacteria</taxon>
        <taxon>Enterobacterales</taxon>
        <taxon>Enterobacteriaceae</taxon>
        <taxon>Leclercia</taxon>
    </lineage>
</organism>
<evidence type="ECO:0000313" key="3">
    <source>
        <dbReference type="Proteomes" id="UP001149314"/>
    </source>
</evidence>
<evidence type="ECO:0000313" key="1">
    <source>
        <dbReference type="EMBL" id="MDC6639453.1"/>
    </source>
</evidence>
<dbReference type="Proteomes" id="UP001149314">
    <property type="component" value="Unassembled WGS sequence"/>
</dbReference>
<protein>
    <submittedName>
        <fullName evidence="1">Uncharacterized protein</fullName>
    </submittedName>
</protein>
<dbReference type="EMBL" id="JAOURS010000015">
    <property type="protein sequence ID" value="MDC6639453.1"/>
    <property type="molecule type" value="Genomic_DNA"/>
</dbReference>
<dbReference type="RefSeq" id="WP_191152884.1">
    <property type="nucleotide sequence ID" value="NZ_CP060824.1"/>
</dbReference>
<sequence length="112" mass="12917">MSDVAKILQVLAAQEENRVAHERLQSQRQADQSQRRADLARFKDELTVALQNRGYNKNVMVEQLQRDPTFHGEAIAQLLTDTFEAIFVHLHPNVDKHIKTLQSKIDSLENQE</sequence>
<proteinExistence type="predicted"/>
<accession>A0A9X3YAT5</accession>
<dbReference type="EMBL" id="JAYMCU010000356">
    <property type="protein sequence ID" value="MEC3939775.1"/>
    <property type="molecule type" value="Genomic_DNA"/>
</dbReference>
<dbReference type="AlphaFoldDB" id="A0A9X3YAT5"/>
<evidence type="ECO:0000313" key="2">
    <source>
        <dbReference type="EMBL" id="MEC3939775.1"/>
    </source>
</evidence>
<name>A0A9X3YAT5_9ENTR</name>
<evidence type="ECO:0000313" key="4">
    <source>
        <dbReference type="Proteomes" id="UP001357437"/>
    </source>
</evidence>